<dbReference type="PANTHER" id="PTHR30614">
    <property type="entry name" value="MEMBRANE COMPONENT OF AMINO ACID ABC TRANSPORTER"/>
    <property type="match status" value="1"/>
</dbReference>
<keyword evidence="5 9" id="KW-0812">Transmembrane</keyword>
<keyword evidence="12" id="KW-1185">Reference proteome</keyword>
<accession>A0A368TUA0</accession>
<evidence type="ECO:0000256" key="4">
    <source>
        <dbReference type="ARBA" id="ARBA00022475"/>
    </source>
</evidence>
<feature type="domain" description="ABC transmembrane type-1" evidence="10">
    <location>
        <begin position="15"/>
        <end position="204"/>
    </location>
</feature>
<reference evidence="11 12" key="1">
    <citation type="submission" date="2018-07" db="EMBL/GenBank/DDBJ databases">
        <title>Halomonas montanilacus sp. nov., isolated from Lake Pengyan on Tibetan Plateau.</title>
        <authorList>
            <person name="Lu H."/>
            <person name="Xing P."/>
            <person name="Wu Q."/>
        </authorList>
    </citation>
    <scope>NUCLEOTIDE SEQUENCE [LARGE SCALE GENOMIC DNA]</scope>
    <source>
        <strain evidence="11 12">PYC7W</strain>
    </source>
</reference>
<evidence type="ECO:0000256" key="7">
    <source>
        <dbReference type="ARBA" id="ARBA00022989"/>
    </source>
</evidence>
<evidence type="ECO:0000256" key="1">
    <source>
        <dbReference type="ARBA" id="ARBA00004429"/>
    </source>
</evidence>
<name>A0A368TUA0_9GAMM</name>
<keyword evidence="8 9" id="KW-0472">Membrane</keyword>
<dbReference type="EMBL" id="QPII01000011">
    <property type="protein sequence ID" value="RCV88230.1"/>
    <property type="molecule type" value="Genomic_DNA"/>
</dbReference>
<dbReference type="CDD" id="cd06261">
    <property type="entry name" value="TM_PBP2"/>
    <property type="match status" value="1"/>
</dbReference>
<gene>
    <name evidence="11" type="ORF">DU505_14875</name>
</gene>
<dbReference type="AlphaFoldDB" id="A0A368TUA0"/>
<feature type="transmembrane region" description="Helical" evidence="9">
    <location>
        <begin position="188"/>
        <end position="207"/>
    </location>
</feature>
<feature type="transmembrane region" description="Helical" evidence="9">
    <location>
        <begin position="55"/>
        <end position="78"/>
    </location>
</feature>
<dbReference type="GO" id="GO:0043190">
    <property type="term" value="C:ATP-binding cassette (ABC) transporter complex"/>
    <property type="evidence" value="ECO:0007669"/>
    <property type="project" value="InterPro"/>
</dbReference>
<dbReference type="PANTHER" id="PTHR30614:SF0">
    <property type="entry name" value="L-CYSTINE TRANSPORT SYSTEM PERMEASE PROTEIN TCYL"/>
    <property type="match status" value="1"/>
</dbReference>
<dbReference type="OrthoDB" id="7255919at2"/>
<evidence type="ECO:0000313" key="11">
    <source>
        <dbReference type="EMBL" id="RCV88230.1"/>
    </source>
</evidence>
<dbReference type="GO" id="GO:0022857">
    <property type="term" value="F:transmembrane transporter activity"/>
    <property type="evidence" value="ECO:0007669"/>
    <property type="project" value="InterPro"/>
</dbReference>
<feature type="transmembrane region" description="Helical" evidence="9">
    <location>
        <begin position="20"/>
        <end position="43"/>
    </location>
</feature>
<evidence type="ECO:0000313" key="12">
    <source>
        <dbReference type="Proteomes" id="UP000252405"/>
    </source>
</evidence>
<dbReference type="InterPro" id="IPR043429">
    <property type="entry name" value="ArtM/GltK/GlnP/TcyL/YhdX-like"/>
</dbReference>
<keyword evidence="4" id="KW-1003">Cell membrane</keyword>
<comment type="subcellular location">
    <subcellularLocation>
        <location evidence="1">Cell inner membrane</location>
        <topology evidence="1">Multi-pass membrane protein</topology>
    </subcellularLocation>
    <subcellularLocation>
        <location evidence="9">Cell membrane</location>
        <topology evidence="9">Multi-pass membrane protein</topology>
    </subcellularLocation>
</comment>
<comment type="similarity">
    <text evidence="2">Belongs to the binding-protein-dependent transport system permease family. HisMQ subfamily.</text>
</comment>
<evidence type="ECO:0000256" key="3">
    <source>
        <dbReference type="ARBA" id="ARBA00022448"/>
    </source>
</evidence>
<evidence type="ECO:0000256" key="8">
    <source>
        <dbReference type="ARBA" id="ARBA00023136"/>
    </source>
</evidence>
<dbReference type="NCBIfam" id="TIGR01726">
    <property type="entry name" value="HEQRo_perm_3TM"/>
    <property type="match status" value="1"/>
</dbReference>
<dbReference type="InterPro" id="IPR000515">
    <property type="entry name" value="MetI-like"/>
</dbReference>
<dbReference type="PROSITE" id="PS50928">
    <property type="entry name" value="ABC_TM1"/>
    <property type="match status" value="1"/>
</dbReference>
<evidence type="ECO:0000256" key="5">
    <source>
        <dbReference type="ARBA" id="ARBA00022692"/>
    </source>
</evidence>
<keyword evidence="7 9" id="KW-1133">Transmembrane helix</keyword>
<keyword evidence="6" id="KW-0029">Amino-acid transport</keyword>
<dbReference type="Proteomes" id="UP000252405">
    <property type="component" value="Unassembled WGS sequence"/>
</dbReference>
<sequence>MTDFIEFGRTWMPFLLEGVGVTVGLWAVAMVLGFCLALVLVWARVYASKPLYLLATLYVEVFRGTPMLVQLFFIYLGLPEIGIVLDPFTAAAVAIGLNSAAYQAEYFRGAIQSLPSGQMIAARAMGMSRFQALRDIILPQAGRRVIPQWSNEAIVELKYTSIAYAIGLTELTSRAEQVGYQTFQFLEAFTLVAIIYLVLTGIVAQTLDFVEKRTRVPGLTNSGGKMS</sequence>
<protein>
    <submittedName>
        <fullName evidence="11">Amino acid ABC transporter permease</fullName>
    </submittedName>
</protein>
<keyword evidence="3 9" id="KW-0813">Transport</keyword>
<organism evidence="11 12">
    <name type="scientific">Billgrantia montanilacus</name>
    <dbReference type="NCBI Taxonomy" id="2282305"/>
    <lineage>
        <taxon>Bacteria</taxon>
        <taxon>Pseudomonadati</taxon>
        <taxon>Pseudomonadota</taxon>
        <taxon>Gammaproteobacteria</taxon>
        <taxon>Oceanospirillales</taxon>
        <taxon>Halomonadaceae</taxon>
        <taxon>Billgrantia</taxon>
    </lineage>
</organism>
<dbReference type="InterPro" id="IPR010065">
    <property type="entry name" value="AA_ABC_transptr_permease_3TM"/>
</dbReference>
<comment type="caution">
    <text evidence="11">The sequence shown here is derived from an EMBL/GenBank/DDBJ whole genome shotgun (WGS) entry which is preliminary data.</text>
</comment>
<evidence type="ECO:0000256" key="9">
    <source>
        <dbReference type="RuleBase" id="RU363032"/>
    </source>
</evidence>
<evidence type="ECO:0000256" key="6">
    <source>
        <dbReference type="ARBA" id="ARBA00022970"/>
    </source>
</evidence>
<dbReference type="GO" id="GO:0006865">
    <property type="term" value="P:amino acid transport"/>
    <property type="evidence" value="ECO:0007669"/>
    <property type="project" value="UniProtKB-KW"/>
</dbReference>
<dbReference type="RefSeq" id="WP_114479774.1">
    <property type="nucleotide sequence ID" value="NZ_QPII01000011.1"/>
</dbReference>
<dbReference type="Pfam" id="PF00528">
    <property type="entry name" value="BPD_transp_1"/>
    <property type="match status" value="1"/>
</dbReference>
<proteinExistence type="inferred from homology"/>
<dbReference type="SUPFAM" id="SSF161098">
    <property type="entry name" value="MetI-like"/>
    <property type="match status" value="1"/>
</dbReference>
<dbReference type="Gene3D" id="1.10.3720.10">
    <property type="entry name" value="MetI-like"/>
    <property type="match status" value="1"/>
</dbReference>
<evidence type="ECO:0000256" key="2">
    <source>
        <dbReference type="ARBA" id="ARBA00010072"/>
    </source>
</evidence>
<evidence type="ECO:0000259" key="10">
    <source>
        <dbReference type="PROSITE" id="PS50928"/>
    </source>
</evidence>
<dbReference type="InterPro" id="IPR035906">
    <property type="entry name" value="MetI-like_sf"/>
</dbReference>